<name>I7IQR4_BABMR</name>
<dbReference type="KEGG" id="bmic:BMR1_02g04220"/>
<keyword evidence="5 9" id="KW-0808">Transferase</keyword>
<protein>
    <recommendedName>
        <fullName evidence="2">riboflavin kinase</fullName>
        <ecNumber evidence="2">2.7.1.26</ecNumber>
    </recommendedName>
</protein>
<dbReference type="InterPro" id="IPR023465">
    <property type="entry name" value="Riboflavin_kinase_dom_sf"/>
</dbReference>
<dbReference type="PANTHER" id="PTHR22749">
    <property type="entry name" value="RIBOFLAVIN KINASE/FMN ADENYLYLTRANSFERASE"/>
    <property type="match status" value="1"/>
</dbReference>
<organism evidence="9 10">
    <name type="scientific">Babesia microti (strain RI)</name>
    <dbReference type="NCBI Taxonomy" id="1133968"/>
    <lineage>
        <taxon>Eukaryota</taxon>
        <taxon>Sar</taxon>
        <taxon>Alveolata</taxon>
        <taxon>Apicomplexa</taxon>
        <taxon>Aconoidasida</taxon>
        <taxon>Piroplasmida</taxon>
        <taxon>Babesiidae</taxon>
        <taxon>Babesia</taxon>
    </lineage>
</organism>
<dbReference type="InterPro" id="IPR023468">
    <property type="entry name" value="Riboflavin_kinase"/>
</dbReference>
<proteinExistence type="predicted"/>
<dbReference type="Proteomes" id="UP000002899">
    <property type="component" value="Chromosome II"/>
</dbReference>
<evidence type="ECO:0000259" key="8">
    <source>
        <dbReference type="SMART" id="SM00904"/>
    </source>
</evidence>
<keyword evidence="7" id="KW-0067">ATP-binding</keyword>
<dbReference type="GO" id="GO:0005524">
    <property type="term" value="F:ATP binding"/>
    <property type="evidence" value="ECO:0007669"/>
    <property type="project" value="UniProtKB-KW"/>
</dbReference>
<evidence type="ECO:0000313" key="10">
    <source>
        <dbReference type="Proteomes" id="UP000002899"/>
    </source>
</evidence>
<dbReference type="AlphaFoldDB" id="I7IQR4"/>
<comment type="pathway">
    <text evidence="1">Cofactor biosynthesis; FMN biosynthesis; FMN from riboflavin (ATP route): step 1/1.</text>
</comment>
<keyword evidence="9" id="KW-0418">Kinase</keyword>
<reference evidence="9 10" key="1">
    <citation type="journal article" date="2012" name="Nucleic Acids Res.">
        <title>Sequencing of the smallest Apicomplexan genome from the human pathogen Babesia microti.</title>
        <authorList>
            <person name="Cornillot E."/>
            <person name="Hadj-Kaddour K."/>
            <person name="Dassouli A."/>
            <person name="Noel B."/>
            <person name="Ranwez V."/>
            <person name="Vacherie B."/>
            <person name="Augagneur Y."/>
            <person name="Bres V."/>
            <person name="Duclos A."/>
            <person name="Randazzo S."/>
            <person name="Carcy B."/>
            <person name="Debierre-Grockiego F."/>
            <person name="Delbecq S."/>
            <person name="Moubri-Menage K."/>
            <person name="Shams-Eldin H."/>
            <person name="Usmani-Brown S."/>
            <person name="Bringaud F."/>
            <person name="Wincker P."/>
            <person name="Vivares C.P."/>
            <person name="Schwarz R.T."/>
            <person name="Schetters T.P."/>
            <person name="Krause P.J."/>
            <person name="Gorenflot A."/>
            <person name="Berry V."/>
            <person name="Barbe V."/>
            <person name="Ben Mamoun C."/>
        </authorList>
    </citation>
    <scope>NUCLEOTIDE SEQUENCE [LARGE SCALE GENOMIC DNA]</scope>
    <source>
        <strain evidence="9 10">RI</strain>
    </source>
</reference>
<dbReference type="GO" id="GO:0008531">
    <property type="term" value="F:riboflavin kinase activity"/>
    <property type="evidence" value="ECO:0007669"/>
    <property type="project" value="UniProtKB-EC"/>
</dbReference>
<keyword evidence="4" id="KW-0288">FMN</keyword>
<keyword evidence="3" id="KW-0285">Flavoprotein</keyword>
<reference evidence="9 10" key="2">
    <citation type="journal article" date="2013" name="PLoS ONE">
        <title>Whole genome mapping and re-organization of the nuclear and mitochondrial genomes of Babesia microti isolates.</title>
        <authorList>
            <person name="Cornillot E."/>
            <person name="Dassouli A."/>
            <person name="Garg A."/>
            <person name="Pachikara N."/>
            <person name="Randazzo S."/>
            <person name="Depoix D."/>
            <person name="Carcy B."/>
            <person name="Delbecq S."/>
            <person name="Frutos R."/>
            <person name="Silva J.C."/>
            <person name="Sutton R."/>
            <person name="Krause P.J."/>
            <person name="Mamoun C.B."/>
        </authorList>
    </citation>
    <scope>NUCLEOTIDE SEQUENCE [LARGE SCALE GENOMIC DNA]</scope>
    <source>
        <strain evidence="9 10">RI</strain>
    </source>
</reference>
<gene>
    <name evidence="9" type="ORF">BMR1_02g04220</name>
</gene>
<dbReference type="UniPathway" id="UPA00276">
    <property type="reaction ID" value="UER00406"/>
</dbReference>
<accession>I7IQR4</accession>
<dbReference type="EC" id="2.7.1.26" evidence="2"/>
<keyword evidence="6" id="KW-0547">Nucleotide-binding</keyword>
<evidence type="ECO:0000313" key="9">
    <source>
        <dbReference type="EMBL" id="CCF73990.1"/>
    </source>
</evidence>
<dbReference type="Pfam" id="PF01687">
    <property type="entry name" value="Flavokinase"/>
    <property type="match status" value="1"/>
</dbReference>
<dbReference type="GO" id="GO:0009231">
    <property type="term" value="P:riboflavin biosynthetic process"/>
    <property type="evidence" value="ECO:0007669"/>
    <property type="project" value="InterPro"/>
</dbReference>
<evidence type="ECO:0000256" key="3">
    <source>
        <dbReference type="ARBA" id="ARBA00022630"/>
    </source>
</evidence>
<feature type="domain" description="Riboflavin kinase" evidence="8">
    <location>
        <begin position="238"/>
        <end position="366"/>
    </location>
</feature>
<evidence type="ECO:0000256" key="2">
    <source>
        <dbReference type="ARBA" id="ARBA00012105"/>
    </source>
</evidence>
<evidence type="ECO:0000256" key="4">
    <source>
        <dbReference type="ARBA" id="ARBA00022643"/>
    </source>
</evidence>
<reference evidence="9 10" key="3">
    <citation type="journal article" date="2016" name="Sci. Rep.">
        <title>Genome-wide diversity and gene expression profiling of Babesia microti isolates identify polymorphic genes that mediate host-pathogen interactions.</title>
        <authorList>
            <person name="Silva J.C."/>
            <person name="Cornillot E."/>
            <person name="McCracken C."/>
            <person name="Usmani-Brown S."/>
            <person name="Dwivedi A."/>
            <person name="Ifeonu O.O."/>
            <person name="Crabtree J."/>
            <person name="Gotia H.T."/>
            <person name="Virji A.Z."/>
            <person name="Reynes C."/>
            <person name="Colinge J."/>
            <person name="Kumar V."/>
            <person name="Lawres L."/>
            <person name="Pazzi J.E."/>
            <person name="Pablo J.V."/>
            <person name="Hung C."/>
            <person name="Brancato J."/>
            <person name="Kumari P."/>
            <person name="Orvis J."/>
            <person name="Tretina K."/>
            <person name="Chibucos M."/>
            <person name="Ott S."/>
            <person name="Sadzewicz L."/>
            <person name="Sengamalay N."/>
            <person name="Shetty A.C."/>
            <person name="Su Q."/>
            <person name="Tallon L."/>
            <person name="Fraser C.M."/>
            <person name="Frutos R."/>
            <person name="Molina D.M."/>
            <person name="Krause P.J."/>
            <person name="Ben Mamoun C."/>
        </authorList>
    </citation>
    <scope>NUCLEOTIDE SEQUENCE [LARGE SCALE GENOMIC DNA]</scope>
    <source>
        <strain evidence="9 10">RI</strain>
    </source>
</reference>
<dbReference type="OrthoDB" id="276388at2759"/>
<dbReference type="SMART" id="SM00904">
    <property type="entry name" value="Flavokinase"/>
    <property type="match status" value="1"/>
</dbReference>
<dbReference type="PANTHER" id="PTHR22749:SF6">
    <property type="entry name" value="RIBOFLAVIN KINASE"/>
    <property type="match status" value="1"/>
</dbReference>
<dbReference type="GO" id="GO:0009398">
    <property type="term" value="P:FMN biosynthetic process"/>
    <property type="evidence" value="ECO:0007669"/>
    <property type="project" value="UniProtKB-UniPathway"/>
</dbReference>
<evidence type="ECO:0000256" key="7">
    <source>
        <dbReference type="ARBA" id="ARBA00022840"/>
    </source>
</evidence>
<keyword evidence="10" id="KW-1185">Reference proteome</keyword>
<dbReference type="EMBL" id="FO082872">
    <property type="protein sequence ID" value="CCF73990.1"/>
    <property type="molecule type" value="Genomic_DNA"/>
</dbReference>
<sequence length="375" mass="42050">MIIRRNCWVICGETHFLDVGHAPINILKTLNWLDTNITIHTDSINSASLLKFVENIKISTNLENFANIYANSTLYTVKGGILFNKEQEFHHLFKVHSKSRVTNKLLLGITKILSVSTPDLYIKRLFDLVSVTKDKLIIISKSIILRILVHLLSYQEIVIFVDDLEGLSSEIEGVGTIFLVDIETQYSSANIKDIIGFACNDTVIVNLKDKFQISGTTTITPLPSLEAIQESISDSFILFPNPLVITGKIVKGKNRGSNLLGIPTANIDSTDDYSLCIPGVYFGYVQFPYIGKQSYFASTSIGYNIHFSDPVRSIESYIHHTFDTVLVGYSVKLELRGYIRSETSFTSLELLIETIRNDCNLGNLIDCNWGFLTSE</sequence>
<dbReference type="VEuPathDB" id="PiroplasmaDB:BMR1_02g04220"/>
<evidence type="ECO:0000256" key="5">
    <source>
        <dbReference type="ARBA" id="ARBA00022679"/>
    </source>
</evidence>
<evidence type="ECO:0000256" key="6">
    <source>
        <dbReference type="ARBA" id="ARBA00022741"/>
    </source>
</evidence>
<dbReference type="InterPro" id="IPR015865">
    <property type="entry name" value="Riboflavin_kinase_bac/euk"/>
</dbReference>
<dbReference type="Gene3D" id="2.40.30.30">
    <property type="entry name" value="Riboflavin kinase-like"/>
    <property type="match status" value="1"/>
</dbReference>
<dbReference type="RefSeq" id="XP_012648599.1">
    <property type="nucleotide sequence ID" value="XM_012793145.1"/>
</dbReference>
<dbReference type="SUPFAM" id="SSF82114">
    <property type="entry name" value="Riboflavin kinase-like"/>
    <property type="match status" value="1"/>
</dbReference>
<dbReference type="GeneID" id="24424622"/>
<evidence type="ECO:0000256" key="1">
    <source>
        <dbReference type="ARBA" id="ARBA00005201"/>
    </source>
</evidence>